<dbReference type="SUPFAM" id="SSF118203">
    <property type="entry name" value="Vacuolar ATP synthase subunit C"/>
    <property type="match status" value="1"/>
</dbReference>
<accession>A0A1J4J3I4</accession>
<evidence type="ECO:0000256" key="5">
    <source>
        <dbReference type="RuleBase" id="RU364010"/>
    </source>
</evidence>
<dbReference type="GO" id="GO:0000221">
    <property type="term" value="C:vacuolar proton-transporting V-type ATPase, V1 domain"/>
    <property type="evidence" value="ECO:0007669"/>
    <property type="project" value="TreeGrafter"/>
</dbReference>
<dbReference type="Gene3D" id="1.20.1460.10">
    <property type="entry name" value="subunit c (vma5p) of the yeast v-atpase, domain 2"/>
    <property type="match status" value="1"/>
</dbReference>
<gene>
    <name evidence="6" type="ORF">TRFO_11921</name>
</gene>
<proteinExistence type="inferred from homology"/>
<dbReference type="OrthoDB" id="6605928at2759"/>
<dbReference type="InterPro" id="IPR036132">
    <property type="entry name" value="Vac_ATP_synth_c_sf"/>
</dbReference>
<evidence type="ECO:0000313" key="7">
    <source>
        <dbReference type="Proteomes" id="UP000179807"/>
    </source>
</evidence>
<dbReference type="EMBL" id="MLAK01001415">
    <property type="protein sequence ID" value="OHS93297.1"/>
    <property type="molecule type" value="Genomic_DNA"/>
</dbReference>
<evidence type="ECO:0000256" key="2">
    <source>
        <dbReference type="ARBA" id="ARBA00022448"/>
    </source>
</evidence>
<dbReference type="AlphaFoldDB" id="A0A1J4J3I4"/>
<protein>
    <recommendedName>
        <fullName evidence="5">V-type proton ATPase subunit C</fullName>
    </recommendedName>
</protein>
<keyword evidence="3 5" id="KW-0375">Hydrogen ion transport</keyword>
<evidence type="ECO:0000313" key="6">
    <source>
        <dbReference type="EMBL" id="OHS93297.1"/>
    </source>
</evidence>
<comment type="function">
    <text evidence="5">Subunit of the V1 complex of vacuolar(H+)-ATPase (V-ATPase), a multisubunit enzyme composed of a peripheral complex (V1) that hydrolyzes ATP and a membrane integral complex (V0) that translocates protons. V-ATPase is responsible for acidifying and maintaining the pH of intracellular compartments and in some cell types, is targeted to the plasma membrane, where it is responsible for acidifying the extracellular environment. Subunit C is necessary for the assembly of the catalytic sector of the enzyme and is likely to have a specific function in its catalytic activity.</text>
</comment>
<reference evidence="6" key="1">
    <citation type="submission" date="2016-10" db="EMBL/GenBank/DDBJ databases">
        <authorList>
            <person name="Benchimol M."/>
            <person name="Almeida L.G."/>
            <person name="Vasconcelos A.T."/>
            <person name="Perreira-Neves A."/>
            <person name="Rosa I.A."/>
            <person name="Tasca T."/>
            <person name="Bogo M.R."/>
            <person name="de Souza W."/>
        </authorList>
    </citation>
    <scope>NUCLEOTIDE SEQUENCE [LARGE SCALE GENOMIC DNA]</scope>
    <source>
        <strain evidence="6">K</strain>
    </source>
</reference>
<dbReference type="CDD" id="cd14785">
    <property type="entry name" value="V-ATPase_C"/>
    <property type="match status" value="1"/>
</dbReference>
<evidence type="ECO:0000256" key="4">
    <source>
        <dbReference type="ARBA" id="ARBA00023065"/>
    </source>
</evidence>
<keyword evidence="2 5" id="KW-0813">Transport</keyword>
<keyword evidence="7" id="KW-1185">Reference proteome</keyword>
<evidence type="ECO:0000256" key="1">
    <source>
        <dbReference type="ARBA" id="ARBA00006138"/>
    </source>
</evidence>
<dbReference type="Gene3D" id="3.30.70.100">
    <property type="match status" value="1"/>
</dbReference>
<dbReference type="GeneID" id="94831016"/>
<organism evidence="6 7">
    <name type="scientific">Tritrichomonas foetus</name>
    <dbReference type="NCBI Taxonomy" id="1144522"/>
    <lineage>
        <taxon>Eukaryota</taxon>
        <taxon>Metamonada</taxon>
        <taxon>Parabasalia</taxon>
        <taxon>Tritrichomonadida</taxon>
        <taxon>Tritrichomonadidae</taxon>
        <taxon>Tritrichomonas</taxon>
    </lineage>
</organism>
<name>A0A1J4J3I4_9EUKA</name>
<dbReference type="RefSeq" id="XP_068346434.1">
    <property type="nucleotide sequence ID" value="XM_068496312.1"/>
</dbReference>
<comment type="caution">
    <text evidence="6">The sequence shown here is derived from an EMBL/GenBank/DDBJ whole genome shotgun (WGS) entry which is preliminary data.</text>
</comment>
<evidence type="ECO:0000256" key="3">
    <source>
        <dbReference type="ARBA" id="ARBA00022781"/>
    </source>
</evidence>
<dbReference type="PANTHER" id="PTHR10137">
    <property type="entry name" value="V-TYPE PROTON ATPASE SUBUNIT C"/>
    <property type="match status" value="1"/>
</dbReference>
<keyword evidence="4 5" id="KW-0406">Ion transport</keyword>
<dbReference type="Gene3D" id="3.30.70.1180">
    <property type="entry name" value="Vacuolar atp synthase subunit c, domain 1"/>
    <property type="match status" value="1"/>
</dbReference>
<dbReference type="Proteomes" id="UP000179807">
    <property type="component" value="Unassembled WGS sequence"/>
</dbReference>
<dbReference type="Pfam" id="PF03223">
    <property type="entry name" value="V-ATPase_C"/>
    <property type="match status" value="1"/>
</dbReference>
<dbReference type="PANTHER" id="PTHR10137:SF0">
    <property type="entry name" value="V-TYPE PROTON ATPASE SUBUNIT C"/>
    <property type="match status" value="1"/>
</dbReference>
<comment type="similarity">
    <text evidence="1 5">Belongs to the V-ATPase C subunit family.</text>
</comment>
<sequence length="425" mass="48650">MSQYLLVSFNRQLPSSAKGKDVTKFIEGLIGNFGKLSEFPISMDLAKFTSQDQLVSIADELARLDTTTFGLLTRAARNIQDLIKKIEFDNERGWSDLLPNEKFQRIEPPTLEVAIEEGNDTIFYSIPQYLQKWQWEESQINSRRMINEMCAHFANEVQHQDDELRTASTAYTEAGNKIIALRRRNEGSLLVRNLDEVGSVMQQVKSFSDYGPTKASKTPIYVNTRNLITVLVVLKKGGAADFEKNYMVQSRYVVPVPPQIIESDNDFNCYAVTILRENVDDYKTACKEHGWHVRDFKYNPNMKAEMAEEAKEVVKGYINESTKYADHLQTTFTHLAVCWLHIKALRVFAESTLLYGIPPNFQAFLIDATPKNIPKIHKELEKVYNDGLPDMHDKADENDNFDDSELEHPYFSSQINLLGLLPTNK</sequence>
<dbReference type="GO" id="GO:0046961">
    <property type="term" value="F:proton-transporting ATPase activity, rotational mechanism"/>
    <property type="evidence" value="ECO:0007669"/>
    <property type="project" value="InterPro"/>
</dbReference>
<dbReference type="InterPro" id="IPR004907">
    <property type="entry name" value="ATPase_V1-cplx_csu"/>
</dbReference>
<comment type="subunit">
    <text evidence="5">V-ATPase is a heteromultimeric enzyme composed of a peripheral catalytic V1 complex (components A to H) attached to an integral membrane V0 proton pore complex.</text>
</comment>
<dbReference type="VEuPathDB" id="TrichDB:TRFO_11921"/>